<dbReference type="SUPFAM" id="SSF53756">
    <property type="entry name" value="UDP-Glycosyltransferase/glycogen phosphorylase"/>
    <property type="match status" value="1"/>
</dbReference>
<accession>A5G1X7</accession>
<dbReference type="EMBL" id="CP000697">
    <property type="protein sequence ID" value="ABQ31859.1"/>
    <property type="molecule type" value="Genomic_DNA"/>
</dbReference>
<evidence type="ECO:0008006" key="3">
    <source>
        <dbReference type="Google" id="ProtNLM"/>
    </source>
</evidence>
<dbReference type="eggNOG" id="COG0438">
    <property type="taxonomic scope" value="Bacteria"/>
</dbReference>
<name>A5G1X7_ACICJ</name>
<dbReference type="HOGENOM" id="CLU_028014_5_0_5"/>
<keyword evidence="2" id="KW-1185">Reference proteome</keyword>
<evidence type="ECO:0000313" key="2">
    <source>
        <dbReference type="Proteomes" id="UP000000245"/>
    </source>
</evidence>
<dbReference type="Gene3D" id="3.40.50.2000">
    <property type="entry name" value="Glycogen Phosphorylase B"/>
    <property type="match status" value="2"/>
</dbReference>
<dbReference type="RefSeq" id="WP_012040220.1">
    <property type="nucleotide sequence ID" value="NC_009484.1"/>
</dbReference>
<proteinExistence type="predicted"/>
<protein>
    <recommendedName>
        <fullName evidence="3">Glycosyltransferase subfamily 4-like N-terminal domain-containing protein</fullName>
    </recommendedName>
</protein>
<dbReference type="AlphaFoldDB" id="A5G1X7"/>
<organism evidence="1 2">
    <name type="scientific">Acidiphilium cryptum (strain JF-5)</name>
    <dbReference type="NCBI Taxonomy" id="349163"/>
    <lineage>
        <taxon>Bacteria</taxon>
        <taxon>Pseudomonadati</taxon>
        <taxon>Pseudomonadota</taxon>
        <taxon>Alphaproteobacteria</taxon>
        <taxon>Acetobacterales</taxon>
        <taxon>Acidocellaceae</taxon>
        <taxon>Acidiphilium</taxon>
    </lineage>
</organism>
<dbReference type="STRING" id="349163.Acry_2668"/>
<dbReference type="KEGG" id="acr:Acry_2668"/>
<dbReference type="Pfam" id="PF13692">
    <property type="entry name" value="Glyco_trans_1_4"/>
    <property type="match status" value="1"/>
</dbReference>
<gene>
    <name evidence="1" type="ordered locus">Acry_2668</name>
</gene>
<sequence>MPREGRRRFGFVTDEWPRAGAAGHLAYNHALIAHLREAGHTVDLYLTRPRLPWPVMRLPPGAGAVSGPRLVRLGRTLLAAEPRAAAAALMRRLAPAAVPRRRANDVVLGAAITPAEAGWIAARLAAARPDAILIDTIFRARLLDEPALAGIPSVLLTHDLFHRRHAALRLAGYRVAPAELGRDDEAALLARAGTLVAIQPEEAALLRRMCPSRRVLTVPMPATPQPRPPGIARAPDRLVFVGSDNLPNLDGLRWFLRDVWPGLRGARPRLRLDLAGDCGAALGRLPAGIRRLGRVPDLAPVLHEAALAIAPLRTGSGLKVKLLDYARHGLWTVATQEARAGLAPDDVLPVHVADTAANFGATILAALAQGGEDADALGYISRHYAPATVFAPLDALLTV</sequence>
<evidence type="ECO:0000313" key="1">
    <source>
        <dbReference type="EMBL" id="ABQ31859.1"/>
    </source>
</evidence>
<reference evidence="1 2" key="1">
    <citation type="submission" date="2007-05" db="EMBL/GenBank/DDBJ databases">
        <title>Complete sequence of chromosome of Acidiphilium cryptum JF-5.</title>
        <authorList>
            <consortium name="US DOE Joint Genome Institute"/>
            <person name="Copeland A."/>
            <person name="Lucas S."/>
            <person name="Lapidus A."/>
            <person name="Barry K."/>
            <person name="Detter J.C."/>
            <person name="Glavina del Rio T."/>
            <person name="Hammon N."/>
            <person name="Israni S."/>
            <person name="Dalin E."/>
            <person name="Tice H."/>
            <person name="Pitluck S."/>
            <person name="Sims D."/>
            <person name="Brettin T."/>
            <person name="Bruce D."/>
            <person name="Han C."/>
            <person name="Schmutz J."/>
            <person name="Larimer F."/>
            <person name="Land M."/>
            <person name="Hauser L."/>
            <person name="Kyrpides N."/>
            <person name="Kim E."/>
            <person name="Magnuson T."/>
            <person name="Richardson P."/>
        </authorList>
    </citation>
    <scope>NUCLEOTIDE SEQUENCE [LARGE SCALE GENOMIC DNA]</scope>
    <source>
        <strain evidence="1 2">JF-5</strain>
    </source>
</reference>
<dbReference type="Proteomes" id="UP000000245">
    <property type="component" value="Chromosome"/>
</dbReference>